<sequence>MAFSAAISLVLITLTLLVINASAKSLHRHHHHHHHHKHYQPSSSASRLIPRMSSAERRQFDLDEEMWQEADMPVRQVPKRQAYSTDELERYEDCAACRYTVKPVETSENYHVPQGLVEVICQPDGKSQPCSEREGLWECVQTQKEVRFEGKNGKSAVSRFIMTGCVCALVDFPIAQSFSSIVPRGLGE</sequence>
<keyword evidence="1" id="KW-0732">Signal</keyword>
<proteinExistence type="predicted"/>
<feature type="signal peptide" evidence="1">
    <location>
        <begin position="1"/>
        <end position="23"/>
    </location>
</feature>
<protein>
    <submittedName>
        <fullName evidence="2">Uncharacterized protein</fullName>
    </submittedName>
</protein>
<evidence type="ECO:0000313" key="2">
    <source>
        <dbReference type="EMBL" id="CAD1570508.1"/>
    </source>
</evidence>
<gene>
    <name evidence="2" type="ORF">BBRV_LOCUS95173</name>
</gene>
<evidence type="ECO:0000256" key="1">
    <source>
        <dbReference type="SAM" id="SignalP"/>
    </source>
</evidence>
<name>A0A6V7L204_9HYME</name>
<dbReference type="AlphaFoldDB" id="A0A6V7L204"/>
<organism evidence="2">
    <name type="scientific">Bracon brevicornis</name>
    <dbReference type="NCBI Taxonomy" id="1563983"/>
    <lineage>
        <taxon>Eukaryota</taxon>
        <taxon>Metazoa</taxon>
        <taxon>Ecdysozoa</taxon>
        <taxon>Arthropoda</taxon>
        <taxon>Hexapoda</taxon>
        <taxon>Insecta</taxon>
        <taxon>Pterygota</taxon>
        <taxon>Neoptera</taxon>
        <taxon>Endopterygota</taxon>
        <taxon>Hymenoptera</taxon>
        <taxon>Apocrita</taxon>
        <taxon>Ichneumonoidea</taxon>
        <taxon>Braconidae</taxon>
        <taxon>Braconinae</taxon>
        <taxon>Bracon</taxon>
    </lineage>
</organism>
<dbReference type="EMBL" id="CADCXW020000332">
    <property type="protein sequence ID" value="CAD1570508.1"/>
    <property type="molecule type" value="Genomic_DNA"/>
</dbReference>
<feature type="chain" id="PRO_5027780860" evidence="1">
    <location>
        <begin position="24"/>
        <end position="188"/>
    </location>
</feature>
<reference evidence="2" key="1">
    <citation type="submission" date="2020-07" db="EMBL/GenBank/DDBJ databases">
        <authorList>
            <person name="Ferguson B K."/>
        </authorList>
    </citation>
    <scope>NUCLEOTIDE SEQUENCE</scope>
    <source>
        <strain evidence="2">L06</strain>
    </source>
</reference>
<accession>A0A6V7L204</accession>